<accession>A0AAV4WRI4</accession>
<dbReference type="Proteomes" id="UP001054837">
    <property type="component" value="Unassembled WGS sequence"/>
</dbReference>
<evidence type="ECO:0000313" key="2">
    <source>
        <dbReference type="Proteomes" id="UP001054837"/>
    </source>
</evidence>
<keyword evidence="2" id="KW-1185">Reference proteome</keyword>
<dbReference type="EMBL" id="BPLQ01014901">
    <property type="protein sequence ID" value="GIY84138.1"/>
    <property type="molecule type" value="Genomic_DNA"/>
</dbReference>
<comment type="caution">
    <text evidence="1">The sequence shown here is derived from an EMBL/GenBank/DDBJ whole genome shotgun (WGS) entry which is preliminary data.</text>
</comment>
<protein>
    <submittedName>
        <fullName evidence="1">Uncharacterized protein</fullName>
    </submittedName>
</protein>
<gene>
    <name evidence="1" type="ORF">CDAR_506311</name>
</gene>
<sequence length="101" mass="11455">MCTWGQRDQQAARAIQSLTLTHEPIYLRLAFRLIMMDGLIHNISGRTDKNPKKGRGYLPDSFCIAGTIENIFPSEGQWMVFSKKWKRDVVTLDVSLEGGKA</sequence>
<proteinExistence type="predicted"/>
<name>A0AAV4WRI4_9ARAC</name>
<dbReference type="AlphaFoldDB" id="A0AAV4WRI4"/>
<evidence type="ECO:0000313" key="1">
    <source>
        <dbReference type="EMBL" id="GIY84138.1"/>
    </source>
</evidence>
<organism evidence="1 2">
    <name type="scientific">Caerostris darwini</name>
    <dbReference type="NCBI Taxonomy" id="1538125"/>
    <lineage>
        <taxon>Eukaryota</taxon>
        <taxon>Metazoa</taxon>
        <taxon>Ecdysozoa</taxon>
        <taxon>Arthropoda</taxon>
        <taxon>Chelicerata</taxon>
        <taxon>Arachnida</taxon>
        <taxon>Araneae</taxon>
        <taxon>Araneomorphae</taxon>
        <taxon>Entelegynae</taxon>
        <taxon>Araneoidea</taxon>
        <taxon>Araneidae</taxon>
        <taxon>Caerostris</taxon>
    </lineage>
</organism>
<reference evidence="1 2" key="1">
    <citation type="submission" date="2021-06" db="EMBL/GenBank/DDBJ databases">
        <title>Caerostris darwini draft genome.</title>
        <authorList>
            <person name="Kono N."/>
            <person name="Arakawa K."/>
        </authorList>
    </citation>
    <scope>NUCLEOTIDE SEQUENCE [LARGE SCALE GENOMIC DNA]</scope>
</reference>